<protein>
    <recommendedName>
        <fullName evidence="4">SHOCT domain-containing protein</fullName>
    </recommendedName>
</protein>
<reference evidence="2" key="1">
    <citation type="submission" date="2021-12" db="EMBL/GenBank/DDBJ databases">
        <title>Alicyclobacillaceae gen. nov., sp. nov., isolated from chalcocite enrichment system.</title>
        <authorList>
            <person name="Jiang Z."/>
        </authorList>
    </citation>
    <scope>NUCLEOTIDE SEQUENCE</scope>
    <source>
        <strain evidence="2">MYW30-H2</strain>
    </source>
</reference>
<gene>
    <name evidence="2" type="ORF">LSG31_14380</name>
</gene>
<evidence type="ECO:0008006" key="4">
    <source>
        <dbReference type="Google" id="ProtNLM"/>
    </source>
</evidence>
<dbReference type="Proteomes" id="UP000830167">
    <property type="component" value="Chromosome"/>
</dbReference>
<name>A0ABY4CF05_9BACL</name>
<keyword evidence="3" id="KW-1185">Reference proteome</keyword>
<keyword evidence="1" id="KW-0812">Transmembrane</keyword>
<keyword evidence="1" id="KW-0472">Membrane</keyword>
<dbReference type="RefSeq" id="WP_347435790.1">
    <property type="nucleotide sequence ID" value="NZ_CP089291.1"/>
</dbReference>
<dbReference type="EMBL" id="CP089291">
    <property type="protein sequence ID" value="UOF89110.1"/>
    <property type="molecule type" value="Genomic_DNA"/>
</dbReference>
<evidence type="ECO:0000313" key="3">
    <source>
        <dbReference type="Proteomes" id="UP000830167"/>
    </source>
</evidence>
<accession>A0ABY4CF05</accession>
<keyword evidence="1" id="KW-1133">Transmembrane helix</keyword>
<feature type="transmembrane region" description="Helical" evidence="1">
    <location>
        <begin position="12"/>
        <end position="31"/>
    </location>
</feature>
<sequence length="83" mass="9970">MIIGFGFGNPLTSILMLLATSLISYFLFRLLRRNHPEQKPTRAQLRQYYYEQRRQAREYAAQYDLTDEEIERKLDEQLGKELN</sequence>
<organism evidence="2 3">
    <name type="scientific">Fodinisporobacter ferrooxydans</name>
    <dbReference type="NCBI Taxonomy" id="2901836"/>
    <lineage>
        <taxon>Bacteria</taxon>
        <taxon>Bacillati</taxon>
        <taxon>Bacillota</taxon>
        <taxon>Bacilli</taxon>
        <taxon>Bacillales</taxon>
        <taxon>Alicyclobacillaceae</taxon>
        <taxon>Fodinisporobacter</taxon>
    </lineage>
</organism>
<proteinExistence type="predicted"/>
<evidence type="ECO:0000313" key="2">
    <source>
        <dbReference type="EMBL" id="UOF89110.1"/>
    </source>
</evidence>
<evidence type="ECO:0000256" key="1">
    <source>
        <dbReference type="SAM" id="Phobius"/>
    </source>
</evidence>